<feature type="compositionally biased region" description="Basic and acidic residues" evidence="2">
    <location>
        <begin position="321"/>
        <end position="342"/>
    </location>
</feature>
<evidence type="ECO:0000313" key="5">
    <source>
        <dbReference type="RefSeq" id="XP_025024363.1"/>
    </source>
</evidence>
<organism evidence="4 5">
    <name type="scientific">Python bivittatus</name>
    <name type="common">Burmese python</name>
    <name type="synonym">Python molurus bivittatus</name>
    <dbReference type="NCBI Taxonomy" id="176946"/>
    <lineage>
        <taxon>Eukaryota</taxon>
        <taxon>Metazoa</taxon>
        <taxon>Chordata</taxon>
        <taxon>Craniata</taxon>
        <taxon>Vertebrata</taxon>
        <taxon>Euteleostomi</taxon>
        <taxon>Lepidosauria</taxon>
        <taxon>Squamata</taxon>
        <taxon>Bifurcata</taxon>
        <taxon>Unidentata</taxon>
        <taxon>Episquamata</taxon>
        <taxon>Toxicofera</taxon>
        <taxon>Serpentes</taxon>
        <taxon>Henophidia</taxon>
        <taxon>Pythonidae</taxon>
        <taxon>Python</taxon>
    </lineage>
</organism>
<feature type="compositionally biased region" description="Basic and acidic residues" evidence="2">
    <location>
        <begin position="396"/>
        <end position="408"/>
    </location>
</feature>
<feature type="compositionally biased region" description="Basic and acidic residues" evidence="2">
    <location>
        <begin position="419"/>
        <end position="439"/>
    </location>
</feature>
<feature type="compositionally biased region" description="Basic and acidic residues" evidence="2">
    <location>
        <begin position="199"/>
        <end position="212"/>
    </location>
</feature>
<dbReference type="PANTHER" id="PTHR22115:SF1">
    <property type="entry name" value="COILED-COIL DOMAIN-CONTAINING PROTEIN 50"/>
    <property type="match status" value="1"/>
</dbReference>
<feature type="compositionally biased region" description="Acidic residues" evidence="2">
    <location>
        <begin position="285"/>
        <end position="295"/>
    </location>
</feature>
<feature type="region of interest" description="Disordered" evidence="2">
    <location>
        <begin position="171"/>
        <end position="485"/>
    </location>
</feature>
<dbReference type="InterPro" id="IPR039303">
    <property type="entry name" value="CCDC50"/>
</dbReference>
<sequence>MDEQESVCLKEATYFLRGALASLPGSARFLLELLRACLEVPRPAKVHPLACAASCFRETGNGGSKCSVCRDFAVLEDHTLAHSLQEQEIEHHLATNVQRNRLVQYDLQMAKQLQEEEDRKARVRLQEQHKDIERQDCEIAQEIQVKLVIEAEQRRRQEEDDEDIARILQQKELQEEKRRKKPPPDPLRQSASEEGCYPENREHLCRSPRETGPELPRPGSADGQPPQTRDPRRGPPLISEGLDLEAWGSSSETRKTKEHPRKDRENRRERKQGRQERPPRKGPPGEEEEQQEDEPTDRGYSRPAGSQERTRGPLPLVLDAEAPRASRGIRDQKRPQSRERPPRTPPPFADWEEERTSAHRSNGPHRQGERGPNSSTNGRERQAERPYSKSRSPNPDCRRLPLPEDRRSPRPHSRHARHHDSEAAHGRRLRREDGEREPEGAPASPASHYREGWNGEASHPRNPGMKSRGAKEDAYARPRLAAAQDPEFYDAEIAWKLQEEELLASQVDKRAAQVAQDEEIARLLMAEEKKAYKKAKEREKKRQDQDWKQDPHESACSRSREGYEPHRGRSEKPTRAAAPLTKDLNHPSSLTNQHNLAHQISKSESAHKGYHYKQ</sequence>
<proteinExistence type="predicted"/>
<feature type="domain" description="Coiled-coil" evidence="3">
    <location>
        <begin position="67"/>
        <end position="180"/>
    </location>
</feature>
<dbReference type="OrthoDB" id="9994767at2759"/>
<dbReference type="GO" id="GO:0031625">
    <property type="term" value="F:ubiquitin protein ligase binding"/>
    <property type="evidence" value="ECO:0007669"/>
    <property type="project" value="TreeGrafter"/>
</dbReference>
<feature type="compositionally biased region" description="Basic and acidic residues" evidence="2">
    <location>
        <begin position="252"/>
        <end position="279"/>
    </location>
</feature>
<feature type="compositionally biased region" description="Basic residues" evidence="2">
    <location>
        <begin position="409"/>
        <end position="418"/>
    </location>
</feature>
<evidence type="ECO:0000313" key="4">
    <source>
        <dbReference type="Proteomes" id="UP000695026"/>
    </source>
</evidence>
<dbReference type="CTD" id="152137"/>
<keyword evidence="4" id="KW-1185">Reference proteome</keyword>
<accession>A0A9F5IZL6</accession>
<dbReference type="RefSeq" id="XP_025024363.1">
    <property type="nucleotide sequence ID" value="XM_025168595.1"/>
</dbReference>
<gene>
    <name evidence="5" type="primary">CCDC50</name>
</gene>
<evidence type="ECO:0000256" key="2">
    <source>
        <dbReference type="SAM" id="MobiDB-lite"/>
    </source>
</evidence>
<name>A0A9F5IZL6_PYTBI</name>
<dbReference type="GeneID" id="103059426"/>
<feature type="compositionally biased region" description="Basic and acidic residues" evidence="2">
    <location>
        <begin position="378"/>
        <end position="387"/>
    </location>
</feature>
<dbReference type="PANTHER" id="PTHR22115">
    <property type="entry name" value="C3ORF6 PROTEIN-RELATED"/>
    <property type="match status" value="1"/>
</dbReference>
<keyword evidence="1" id="KW-0175">Coiled coil</keyword>
<feature type="compositionally biased region" description="Polar residues" evidence="2">
    <location>
        <begin position="586"/>
        <end position="603"/>
    </location>
</feature>
<reference evidence="5" key="1">
    <citation type="submission" date="2025-08" db="UniProtKB">
        <authorList>
            <consortium name="RefSeq"/>
        </authorList>
    </citation>
    <scope>IDENTIFICATION</scope>
    <source>
        <tissue evidence="5">Liver</tissue>
    </source>
</reference>
<dbReference type="InterPro" id="IPR029311">
    <property type="entry name" value="CCDC50_N"/>
</dbReference>
<feature type="region of interest" description="Disordered" evidence="2">
    <location>
        <begin position="531"/>
        <end position="614"/>
    </location>
</feature>
<feature type="compositionally biased region" description="Basic and acidic residues" evidence="2">
    <location>
        <begin position="531"/>
        <end position="574"/>
    </location>
</feature>
<dbReference type="Pfam" id="PF15295">
    <property type="entry name" value="CCDC50_N"/>
    <property type="match status" value="1"/>
</dbReference>
<dbReference type="GO" id="GO:0005737">
    <property type="term" value="C:cytoplasm"/>
    <property type="evidence" value="ECO:0007669"/>
    <property type="project" value="TreeGrafter"/>
</dbReference>
<dbReference type="Proteomes" id="UP000695026">
    <property type="component" value="Unplaced"/>
</dbReference>
<dbReference type="OMA" id="TWNWEKQ"/>
<dbReference type="AlphaFoldDB" id="A0A9F5IZL6"/>
<evidence type="ECO:0000256" key="1">
    <source>
        <dbReference type="ARBA" id="ARBA00023054"/>
    </source>
</evidence>
<evidence type="ECO:0000259" key="3">
    <source>
        <dbReference type="Pfam" id="PF15295"/>
    </source>
</evidence>
<protein>
    <submittedName>
        <fullName evidence="5">Coiled-coil domain-containing protein 50 isoform X1</fullName>
    </submittedName>
</protein>